<keyword evidence="5" id="KW-0540">Nuclease</keyword>
<accession>A0ABV1G5V8</accession>
<proteinExistence type="inferred from homology"/>
<dbReference type="InterPro" id="IPR020549">
    <property type="entry name" value="YbeY_CS"/>
</dbReference>
<keyword evidence="8" id="KW-0378">Hydrolase</keyword>
<evidence type="ECO:0000256" key="7">
    <source>
        <dbReference type="ARBA" id="ARBA00022759"/>
    </source>
</evidence>
<protein>
    <submittedName>
        <fullName evidence="10">rRNA maturation RNase YbeY</fullName>
    </submittedName>
</protein>
<evidence type="ECO:0000256" key="9">
    <source>
        <dbReference type="ARBA" id="ARBA00022833"/>
    </source>
</evidence>
<comment type="cofactor">
    <cofactor evidence="1">
        <name>Zn(2+)</name>
        <dbReference type="ChEBI" id="CHEBI:29105"/>
    </cofactor>
</comment>
<keyword evidence="3" id="KW-0690">Ribosome biogenesis</keyword>
<dbReference type="PANTHER" id="PTHR46986">
    <property type="entry name" value="ENDORIBONUCLEASE YBEY, CHLOROPLASTIC"/>
    <property type="match status" value="1"/>
</dbReference>
<keyword evidence="4" id="KW-0698">rRNA processing</keyword>
<dbReference type="HAMAP" id="MF_00009">
    <property type="entry name" value="Endoribonucl_YbeY"/>
    <property type="match status" value="1"/>
</dbReference>
<dbReference type="PANTHER" id="PTHR46986:SF1">
    <property type="entry name" value="ENDORIBONUCLEASE YBEY, CHLOROPLASTIC"/>
    <property type="match status" value="1"/>
</dbReference>
<evidence type="ECO:0000256" key="2">
    <source>
        <dbReference type="ARBA" id="ARBA00010875"/>
    </source>
</evidence>
<comment type="caution">
    <text evidence="10">The sequence shown here is derived from an EMBL/GenBank/DDBJ whole genome shotgun (WGS) entry which is preliminary data.</text>
</comment>
<dbReference type="RefSeq" id="WP_349135488.1">
    <property type="nucleotide sequence ID" value="NZ_JBBMFF010000187.1"/>
</dbReference>
<organism evidence="10 11">
    <name type="scientific">Faecousia intestinalis</name>
    <dbReference type="NCBI Taxonomy" id="3133167"/>
    <lineage>
        <taxon>Bacteria</taxon>
        <taxon>Bacillati</taxon>
        <taxon>Bacillota</taxon>
        <taxon>Clostridia</taxon>
        <taxon>Eubacteriales</taxon>
        <taxon>Oscillospiraceae</taxon>
        <taxon>Faecousia</taxon>
    </lineage>
</organism>
<evidence type="ECO:0000256" key="8">
    <source>
        <dbReference type="ARBA" id="ARBA00022801"/>
    </source>
</evidence>
<evidence type="ECO:0000256" key="3">
    <source>
        <dbReference type="ARBA" id="ARBA00022517"/>
    </source>
</evidence>
<feature type="non-terminal residue" evidence="10">
    <location>
        <position position="1"/>
    </location>
</feature>
<comment type="similarity">
    <text evidence="2">Belongs to the endoribonuclease YbeY family.</text>
</comment>
<dbReference type="SUPFAM" id="SSF55486">
    <property type="entry name" value="Metalloproteases ('zincins'), catalytic domain"/>
    <property type="match status" value="1"/>
</dbReference>
<name>A0ABV1G5V8_9FIRM</name>
<sequence length="164" mass="18763">MKHQIIVRYSNRADRSLPLTLHLRKCIAAALEAEHVNVPCEINVLVTDDAGIRAINRAMRNIDRETDVLSFPMFQFTPGQFPEDVQEDIDPQTGLLPLGDMAISLERARDQAKRFGNSLRRETGYLTIHSILHLLGYDHMDEGEMKRQMRTREEIIAGQLGLQR</sequence>
<dbReference type="InterPro" id="IPR002036">
    <property type="entry name" value="YbeY"/>
</dbReference>
<evidence type="ECO:0000256" key="4">
    <source>
        <dbReference type="ARBA" id="ARBA00022552"/>
    </source>
</evidence>
<evidence type="ECO:0000313" key="11">
    <source>
        <dbReference type="Proteomes" id="UP001491552"/>
    </source>
</evidence>
<evidence type="ECO:0000256" key="1">
    <source>
        <dbReference type="ARBA" id="ARBA00001947"/>
    </source>
</evidence>
<keyword evidence="6" id="KW-0479">Metal-binding</keyword>
<keyword evidence="11" id="KW-1185">Reference proteome</keyword>
<evidence type="ECO:0000256" key="6">
    <source>
        <dbReference type="ARBA" id="ARBA00022723"/>
    </source>
</evidence>
<keyword evidence="7" id="KW-0255">Endonuclease</keyword>
<evidence type="ECO:0000313" key="10">
    <source>
        <dbReference type="EMBL" id="MEQ2510808.1"/>
    </source>
</evidence>
<reference evidence="10 11" key="1">
    <citation type="submission" date="2024-03" db="EMBL/GenBank/DDBJ databases">
        <title>Human intestinal bacterial collection.</title>
        <authorList>
            <person name="Pauvert C."/>
            <person name="Hitch T.C.A."/>
            <person name="Clavel T."/>
        </authorList>
    </citation>
    <scope>NUCLEOTIDE SEQUENCE [LARGE SCALE GENOMIC DNA]</scope>
    <source>
        <strain evidence="10 11">CLA-AA-H192</strain>
    </source>
</reference>
<dbReference type="Gene3D" id="3.40.390.30">
    <property type="entry name" value="Metalloproteases ('zincins'), catalytic domain"/>
    <property type="match status" value="1"/>
</dbReference>
<dbReference type="NCBIfam" id="TIGR00043">
    <property type="entry name" value="rRNA maturation RNase YbeY"/>
    <property type="match status" value="1"/>
</dbReference>
<evidence type="ECO:0000256" key="5">
    <source>
        <dbReference type="ARBA" id="ARBA00022722"/>
    </source>
</evidence>
<dbReference type="Pfam" id="PF02130">
    <property type="entry name" value="YbeY"/>
    <property type="match status" value="1"/>
</dbReference>
<dbReference type="PROSITE" id="PS01306">
    <property type="entry name" value="UPF0054"/>
    <property type="match status" value="1"/>
</dbReference>
<gene>
    <name evidence="10" type="primary">ybeY</name>
    <name evidence="10" type="ORF">WMO66_06035</name>
</gene>
<dbReference type="Proteomes" id="UP001491552">
    <property type="component" value="Unassembled WGS sequence"/>
</dbReference>
<dbReference type="EMBL" id="JBBMFF010000187">
    <property type="protein sequence ID" value="MEQ2510808.1"/>
    <property type="molecule type" value="Genomic_DNA"/>
</dbReference>
<keyword evidence="9" id="KW-0862">Zinc</keyword>
<dbReference type="InterPro" id="IPR023091">
    <property type="entry name" value="MetalPrtase_cat_dom_sf_prd"/>
</dbReference>